<dbReference type="NCBIfam" id="NF040941">
    <property type="entry name" value="GGGWT_bact"/>
    <property type="match status" value="1"/>
</dbReference>
<feature type="chain" id="PRO_5002693825" description="Fibrinogen C-terminal domain-containing protein" evidence="2">
    <location>
        <begin position="26"/>
        <end position="358"/>
    </location>
</feature>
<dbReference type="InterPro" id="IPR036056">
    <property type="entry name" value="Fibrinogen-like_C"/>
</dbReference>
<dbReference type="RefSeq" id="WP_006973891.1">
    <property type="nucleotide sequence ID" value="NZ_ABCS01000054.1"/>
</dbReference>
<evidence type="ECO:0000313" key="3">
    <source>
        <dbReference type="EMBL" id="EDM76985.1"/>
    </source>
</evidence>
<feature type="region of interest" description="Disordered" evidence="1">
    <location>
        <begin position="26"/>
        <end position="97"/>
    </location>
</feature>
<name>A6GB00_9BACT</name>
<dbReference type="SUPFAM" id="SSF56496">
    <property type="entry name" value="Fibrinogen C-terminal domain-like"/>
    <property type="match status" value="1"/>
</dbReference>
<evidence type="ECO:0000256" key="2">
    <source>
        <dbReference type="SAM" id="SignalP"/>
    </source>
</evidence>
<keyword evidence="4" id="KW-1185">Reference proteome</keyword>
<dbReference type="eggNOG" id="COG4935">
    <property type="taxonomic scope" value="Bacteria"/>
</dbReference>
<gene>
    <name evidence="3" type="ORF">PPSIR1_13265</name>
</gene>
<dbReference type="EMBL" id="ABCS01000054">
    <property type="protein sequence ID" value="EDM76985.1"/>
    <property type="molecule type" value="Genomic_DNA"/>
</dbReference>
<evidence type="ECO:0000256" key="1">
    <source>
        <dbReference type="SAM" id="MobiDB-lite"/>
    </source>
</evidence>
<proteinExistence type="predicted"/>
<reference evidence="3 4" key="1">
    <citation type="submission" date="2007-06" db="EMBL/GenBank/DDBJ databases">
        <authorList>
            <person name="Shimkets L."/>
            <person name="Ferriera S."/>
            <person name="Johnson J."/>
            <person name="Kravitz S."/>
            <person name="Beeson K."/>
            <person name="Sutton G."/>
            <person name="Rogers Y.-H."/>
            <person name="Friedman R."/>
            <person name="Frazier M."/>
            <person name="Venter J.C."/>
        </authorList>
    </citation>
    <scope>NUCLEOTIDE SEQUENCE [LARGE SCALE GENOMIC DNA]</scope>
    <source>
        <strain evidence="3 4">SIR-1</strain>
    </source>
</reference>
<comment type="caution">
    <text evidence="3">The sequence shown here is derived from an EMBL/GenBank/DDBJ whole genome shotgun (WGS) entry which is preliminary data.</text>
</comment>
<sequence>MIRVAPPLRSASLFLLVGLSLPACGEPLAESVSDGADEAGPDASDSDDGESGSTEAGESETSADSTDATDSTETDSSSESETDSTEDSESSSESEDTAASCEEQADCAVGNCVNGDCLQVASCLELQGFDPLATLPSAVYELDPDGPGPAAPYLAYCELELFGGGWTLALKVDGDEPILGWDAPQWISGEALNPELPDRDRSAALLPSYAAVELSEVLIGFESPILPDAEPLVLKWETLPLPAPGSSLHALIAPGEWIETSLGRDAWKSLITDSSLQQNCVREGLNARNDAATNARARIGIIANDQNNCNTPNSWLGVGGANSSSCGLATDGTAGNFAGCQADNGDQNLYAFALVFVR</sequence>
<feature type="signal peptide" evidence="2">
    <location>
        <begin position="1"/>
        <end position="25"/>
    </location>
</feature>
<feature type="compositionally biased region" description="Low complexity" evidence="1">
    <location>
        <begin position="51"/>
        <end position="69"/>
    </location>
</feature>
<dbReference type="Proteomes" id="UP000005801">
    <property type="component" value="Unassembled WGS sequence"/>
</dbReference>
<accession>A6GB00</accession>
<organism evidence="3 4">
    <name type="scientific">Plesiocystis pacifica SIR-1</name>
    <dbReference type="NCBI Taxonomy" id="391625"/>
    <lineage>
        <taxon>Bacteria</taxon>
        <taxon>Pseudomonadati</taxon>
        <taxon>Myxococcota</taxon>
        <taxon>Polyangia</taxon>
        <taxon>Nannocystales</taxon>
        <taxon>Nannocystaceae</taxon>
        <taxon>Plesiocystis</taxon>
    </lineage>
</organism>
<feature type="compositionally biased region" description="Acidic residues" evidence="1">
    <location>
        <begin position="70"/>
        <end position="96"/>
    </location>
</feature>
<evidence type="ECO:0000313" key="4">
    <source>
        <dbReference type="Proteomes" id="UP000005801"/>
    </source>
</evidence>
<dbReference type="OrthoDB" id="5515467at2"/>
<feature type="compositionally biased region" description="Acidic residues" evidence="1">
    <location>
        <begin position="35"/>
        <end position="50"/>
    </location>
</feature>
<dbReference type="AlphaFoldDB" id="A6GB00"/>
<keyword evidence="2" id="KW-0732">Signal</keyword>
<protein>
    <recommendedName>
        <fullName evidence="5">Fibrinogen C-terminal domain-containing protein</fullName>
    </recommendedName>
</protein>
<evidence type="ECO:0008006" key="5">
    <source>
        <dbReference type="Google" id="ProtNLM"/>
    </source>
</evidence>